<dbReference type="Pfam" id="PF07985">
    <property type="entry name" value="SRR1"/>
    <property type="match status" value="2"/>
</dbReference>
<name>A0A9D5HM17_9LILI</name>
<accession>A0A9D5HM17</accession>
<organism evidence="2 3">
    <name type="scientific">Dioscorea zingiberensis</name>
    <dbReference type="NCBI Taxonomy" id="325984"/>
    <lineage>
        <taxon>Eukaryota</taxon>
        <taxon>Viridiplantae</taxon>
        <taxon>Streptophyta</taxon>
        <taxon>Embryophyta</taxon>
        <taxon>Tracheophyta</taxon>
        <taxon>Spermatophyta</taxon>
        <taxon>Magnoliopsida</taxon>
        <taxon>Liliopsida</taxon>
        <taxon>Dioscoreales</taxon>
        <taxon>Dioscoreaceae</taxon>
        <taxon>Dioscorea</taxon>
    </lineage>
</organism>
<evidence type="ECO:0000313" key="2">
    <source>
        <dbReference type="EMBL" id="KAJ0981301.1"/>
    </source>
</evidence>
<gene>
    <name evidence="2" type="ORF">J5N97_009556</name>
</gene>
<comment type="caution">
    <text evidence="2">The sequence shown here is derived from an EMBL/GenBank/DDBJ whole genome shotgun (WGS) entry which is preliminary data.</text>
</comment>
<dbReference type="CDD" id="cd06222">
    <property type="entry name" value="RNase_H_like"/>
    <property type="match status" value="1"/>
</dbReference>
<dbReference type="OrthoDB" id="687440at2759"/>
<dbReference type="EMBL" id="JAGGNH010000002">
    <property type="protein sequence ID" value="KAJ0981301.1"/>
    <property type="molecule type" value="Genomic_DNA"/>
</dbReference>
<evidence type="ECO:0000259" key="1">
    <source>
        <dbReference type="Pfam" id="PF07985"/>
    </source>
</evidence>
<dbReference type="PANTHER" id="PTHR28626:SF4">
    <property type="entry name" value="PROTEIN SENSITIVITY TO RED LIGHT REDUCED 1-LIKE"/>
    <property type="match status" value="1"/>
</dbReference>
<dbReference type="GO" id="GO:0005737">
    <property type="term" value="C:cytoplasm"/>
    <property type="evidence" value="ECO:0007669"/>
    <property type="project" value="TreeGrafter"/>
</dbReference>
<keyword evidence="3" id="KW-1185">Reference proteome</keyword>
<evidence type="ECO:0000313" key="3">
    <source>
        <dbReference type="Proteomes" id="UP001085076"/>
    </source>
</evidence>
<dbReference type="AlphaFoldDB" id="A0A9D5HM17"/>
<dbReference type="InterPro" id="IPR012942">
    <property type="entry name" value="SRR1-like"/>
</dbReference>
<sequence length="671" mass="77847">MPMVIYGLGSIQCSYAARFQLAYALLLREVAELKIDREITICCDDISSNPVEEKAIKAHGCKVVLMTDGRFRWTADDPTLFFLPFTRTEVLGDLLEVNWCPSRLERMIILGRSLELMAETLDEMVSTSDMGPKMTVKKLTYVMDRLRYVWGIREHTIEFEIGDTSSVDKSQGYSPEEMFQNMYWHVFDFDGVEDMDILLPSTENCFKWVDCSTSYPYRMDEEDVKELPRLQHEMEVTIMDLRESEYYLKLRDDLNGDQLLRSEISRRIGSKEHVQMVIYGLGSLEYSFQPQFQFALALLLREEVDILRIGEIQVYDPKITPVDANVIRSFGCTVLSVNEFARRRVENPTIIFLPFAWYNQVANLLEVNWSSSRLKNLIILGVSMHNWNGTYDEPYYEMFHIDETEKLTANDRCRYMLTIKDWSVDFAIDGHKWPAFRNFRWVFFNLQSTVDIDSCLPRFPTLDKIRVDHEDAKPSGDWIRKLRDCMQRFYLQQFAPNQKWKNNFHGENVSRAPSRYLKTWSIPQPGWIKLNFDGYGNESYGYGGILCNDDGEILLSYAGPMPSANTNHDNHKGTIAAQVEGLRQGVRCFKQLLSLSYDDHKLIIEGSALSVVRWANAVAPPPHTFEEAFKEMCVMLEETNCLVYHIYPEANDKACELAKLGIKLTGFNSWR</sequence>
<protein>
    <recommendedName>
        <fullName evidence="1">SRR1-like domain-containing protein</fullName>
    </recommendedName>
</protein>
<reference evidence="2" key="2">
    <citation type="journal article" date="2022" name="Hortic Res">
        <title>The genome of Dioscorea zingiberensis sheds light on the biosynthesis, origin and evolution of the medicinally important diosgenin saponins.</title>
        <authorList>
            <person name="Li Y."/>
            <person name="Tan C."/>
            <person name="Li Z."/>
            <person name="Guo J."/>
            <person name="Li S."/>
            <person name="Chen X."/>
            <person name="Wang C."/>
            <person name="Dai X."/>
            <person name="Yang H."/>
            <person name="Song W."/>
            <person name="Hou L."/>
            <person name="Xu J."/>
            <person name="Tong Z."/>
            <person name="Xu A."/>
            <person name="Yuan X."/>
            <person name="Wang W."/>
            <person name="Yang Q."/>
            <person name="Chen L."/>
            <person name="Sun Z."/>
            <person name="Wang K."/>
            <person name="Pan B."/>
            <person name="Chen J."/>
            <person name="Bao Y."/>
            <person name="Liu F."/>
            <person name="Qi X."/>
            <person name="Gang D.R."/>
            <person name="Wen J."/>
            <person name="Li J."/>
        </authorList>
    </citation>
    <scope>NUCLEOTIDE SEQUENCE</scope>
    <source>
        <strain evidence="2">Dzin_1.0</strain>
    </source>
</reference>
<proteinExistence type="predicted"/>
<dbReference type="InterPro" id="IPR044730">
    <property type="entry name" value="RNase_H-like_dom_plant"/>
</dbReference>
<reference evidence="2" key="1">
    <citation type="submission" date="2021-03" db="EMBL/GenBank/DDBJ databases">
        <authorList>
            <person name="Li Z."/>
            <person name="Yang C."/>
        </authorList>
    </citation>
    <scope>NUCLEOTIDE SEQUENCE</scope>
    <source>
        <strain evidence="2">Dzin_1.0</strain>
        <tissue evidence="2">Leaf</tissue>
    </source>
</reference>
<dbReference type="Proteomes" id="UP001085076">
    <property type="component" value="Miscellaneous, Linkage group lg02"/>
</dbReference>
<dbReference type="InterPro" id="IPR040044">
    <property type="entry name" value="SRR1L"/>
</dbReference>
<feature type="domain" description="SRR1-like" evidence="1">
    <location>
        <begin position="3"/>
        <end position="165"/>
    </location>
</feature>
<dbReference type="GO" id="GO:0005634">
    <property type="term" value="C:nucleus"/>
    <property type="evidence" value="ECO:0007669"/>
    <property type="project" value="TreeGrafter"/>
</dbReference>
<feature type="domain" description="SRR1-like" evidence="1">
    <location>
        <begin position="269"/>
        <end position="422"/>
    </location>
</feature>
<dbReference type="PANTHER" id="PTHR28626">
    <property type="entry name" value="SRR1-LIKE PROTEIN"/>
    <property type="match status" value="1"/>
</dbReference>